<keyword evidence="2" id="KW-1185">Reference proteome</keyword>
<evidence type="ECO:0000313" key="1">
    <source>
        <dbReference type="EMBL" id="KAI3805532.1"/>
    </source>
</evidence>
<name>A0ACB9ICH6_9ASTR</name>
<reference evidence="1 2" key="2">
    <citation type="journal article" date="2022" name="Mol. Ecol. Resour.">
        <title>The genomes of chicory, endive, great burdock and yacon provide insights into Asteraceae paleo-polyploidization history and plant inulin production.</title>
        <authorList>
            <person name="Fan W."/>
            <person name="Wang S."/>
            <person name="Wang H."/>
            <person name="Wang A."/>
            <person name="Jiang F."/>
            <person name="Liu H."/>
            <person name="Zhao H."/>
            <person name="Xu D."/>
            <person name="Zhang Y."/>
        </authorList>
    </citation>
    <scope>NUCLEOTIDE SEQUENCE [LARGE SCALE GENOMIC DNA]</scope>
    <source>
        <strain evidence="2">cv. Yunnan</strain>
        <tissue evidence="1">Leaves</tissue>
    </source>
</reference>
<dbReference type="EMBL" id="CM042026">
    <property type="protein sequence ID" value="KAI3805532.1"/>
    <property type="molecule type" value="Genomic_DNA"/>
</dbReference>
<accession>A0ACB9ICH6</accession>
<evidence type="ECO:0000313" key="2">
    <source>
        <dbReference type="Proteomes" id="UP001056120"/>
    </source>
</evidence>
<reference evidence="2" key="1">
    <citation type="journal article" date="2022" name="Mol. Ecol. Resour.">
        <title>The genomes of chicory, endive, great burdock and yacon provide insights into Asteraceae palaeo-polyploidization history and plant inulin production.</title>
        <authorList>
            <person name="Fan W."/>
            <person name="Wang S."/>
            <person name="Wang H."/>
            <person name="Wang A."/>
            <person name="Jiang F."/>
            <person name="Liu H."/>
            <person name="Zhao H."/>
            <person name="Xu D."/>
            <person name="Zhang Y."/>
        </authorList>
    </citation>
    <scope>NUCLEOTIDE SEQUENCE [LARGE SCALE GENOMIC DNA]</scope>
    <source>
        <strain evidence="2">cv. Yunnan</strain>
    </source>
</reference>
<dbReference type="Proteomes" id="UP001056120">
    <property type="component" value="Linkage Group LG09"/>
</dbReference>
<sequence length="205" mass="23265">MINLPILISSFSLITSNNCLRFMPKMDNQDLQNNQTLFSVLKGEEFPISKILARESSVGQSSRIYYQNTTNEGVPFKWEMQPGTPLNPPRVEVIPPPTPPPAVQSLALPLPRVVDHGGSKNLLSWRFWSWKRLSKKFRLQAYDQRGHCTRFNKHATNYSDGDSDAEFVGWDCHDSRSSSFSSSSSLGSHAERFTRGPFICSPWRT</sequence>
<proteinExistence type="predicted"/>
<protein>
    <submittedName>
        <fullName evidence="1">Uncharacterized protein</fullName>
    </submittedName>
</protein>
<comment type="caution">
    <text evidence="1">The sequence shown here is derived from an EMBL/GenBank/DDBJ whole genome shotgun (WGS) entry which is preliminary data.</text>
</comment>
<organism evidence="1 2">
    <name type="scientific">Smallanthus sonchifolius</name>
    <dbReference type="NCBI Taxonomy" id="185202"/>
    <lineage>
        <taxon>Eukaryota</taxon>
        <taxon>Viridiplantae</taxon>
        <taxon>Streptophyta</taxon>
        <taxon>Embryophyta</taxon>
        <taxon>Tracheophyta</taxon>
        <taxon>Spermatophyta</taxon>
        <taxon>Magnoliopsida</taxon>
        <taxon>eudicotyledons</taxon>
        <taxon>Gunneridae</taxon>
        <taxon>Pentapetalae</taxon>
        <taxon>asterids</taxon>
        <taxon>campanulids</taxon>
        <taxon>Asterales</taxon>
        <taxon>Asteraceae</taxon>
        <taxon>Asteroideae</taxon>
        <taxon>Heliantheae alliance</taxon>
        <taxon>Millerieae</taxon>
        <taxon>Smallanthus</taxon>
    </lineage>
</organism>
<gene>
    <name evidence="1" type="ORF">L1987_27990</name>
</gene>